<name>A0ABT9Y596_9FIRM</name>
<keyword evidence="2" id="KW-0472">Membrane</keyword>
<keyword evidence="2" id="KW-0812">Transmembrane</keyword>
<reference evidence="4 5" key="1">
    <citation type="submission" date="2023-07" db="EMBL/GenBank/DDBJ databases">
        <title>Genomic Encyclopedia of Type Strains, Phase IV (KMG-IV): sequencing the most valuable type-strain genomes for metagenomic binning, comparative biology and taxonomic classification.</title>
        <authorList>
            <person name="Goeker M."/>
        </authorList>
    </citation>
    <scope>NUCLEOTIDE SEQUENCE [LARGE SCALE GENOMIC DNA]</scope>
    <source>
        <strain evidence="4 5">DSM 16980</strain>
    </source>
</reference>
<evidence type="ECO:0000259" key="3">
    <source>
        <dbReference type="Pfam" id="PF03816"/>
    </source>
</evidence>
<feature type="domain" description="Cell envelope-related transcriptional attenuator" evidence="3">
    <location>
        <begin position="107"/>
        <end position="250"/>
    </location>
</feature>
<gene>
    <name evidence="4" type="ORF">J2S01_000373</name>
</gene>
<comment type="caution">
    <text evidence="4">The sequence shown here is derived from an EMBL/GenBank/DDBJ whole genome shotgun (WGS) entry which is preliminary data.</text>
</comment>
<evidence type="ECO:0000256" key="1">
    <source>
        <dbReference type="ARBA" id="ARBA00006068"/>
    </source>
</evidence>
<organism evidence="4 5">
    <name type="scientific">Pectinatus haikarae</name>
    <dbReference type="NCBI Taxonomy" id="349096"/>
    <lineage>
        <taxon>Bacteria</taxon>
        <taxon>Bacillati</taxon>
        <taxon>Bacillota</taxon>
        <taxon>Negativicutes</taxon>
        <taxon>Selenomonadales</taxon>
        <taxon>Selenomonadaceae</taxon>
        <taxon>Pectinatus</taxon>
    </lineage>
</organism>
<evidence type="ECO:0000256" key="2">
    <source>
        <dbReference type="SAM" id="Phobius"/>
    </source>
</evidence>
<dbReference type="InterPro" id="IPR004474">
    <property type="entry name" value="LytR_CpsA_psr"/>
</dbReference>
<proteinExistence type="inferred from homology"/>
<evidence type="ECO:0000313" key="5">
    <source>
        <dbReference type="Proteomes" id="UP001239167"/>
    </source>
</evidence>
<dbReference type="Proteomes" id="UP001239167">
    <property type="component" value="Unassembled WGS sequence"/>
</dbReference>
<keyword evidence="2" id="KW-1133">Transmembrane helix</keyword>
<dbReference type="RefSeq" id="WP_196605305.1">
    <property type="nucleotide sequence ID" value="NZ_CP116940.1"/>
</dbReference>
<evidence type="ECO:0000313" key="4">
    <source>
        <dbReference type="EMBL" id="MDQ0202680.1"/>
    </source>
</evidence>
<feature type="transmembrane region" description="Helical" evidence="2">
    <location>
        <begin position="25"/>
        <end position="46"/>
    </location>
</feature>
<dbReference type="Pfam" id="PF03816">
    <property type="entry name" value="LytR_cpsA_psr"/>
    <property type="match status" value="1"/>
</dbReference>
<keyword evidence="5" id="KW-1185">Reference proteome</keyword>
<dbReference type="NCBIfam" id="TIGR00350">
    <property type="entry name" value="lytR_cpsA_psr"/>
    <property type="match status" value="1"/>
</dbReference>
<accession>A0ABT9Y596</accession>
<dbReference type="EMBL" id="JAUSUE010000002">
    <property type="protein sequence ID" value="MDQ0202680.1"/>
    <property type="molecule type" value="Genomic_DNA"/>
</dbReference>
<protein>
    <submittedName>
        <fullName evidence="4">LCP family protein required for cell wall assembly</fullName>
    </submittedName>
</protein>
<dbReference type="Gene3D" id="3.40.630.190">
    <property type="entry name" value="LCP protein"/>
    <property type="match status" value="1"/>
</dbReference>
<dbReference type="PANTHER" id="PTHR33392:SF6">
    <property type="entry name" value="POLYISOPRENYL-TEICHOIC ACID--PEPTIDOGLYCAN TEICHOIC ACID TRANSFERASE TAGU"/>
    <property type="match status" value="1"/>
</dbReference>
<dbReference type="InterPro" id="IPR050922">
    <property type="entry name" value="LytR/CpsA/Psr_CW_biosynth"/>
</dbReference>
<sequence length="329" mass="37392">MKNNRSTPSRGQRRKLIRRRRRPKLLRIFVFLLILAVICFCIFRVFQASYSGAVNFYAYLNAAYSDYREKQAAEKETKIKIPAQFKDFDTILFIGVNKSNYTVNADADALILLNVNQYDGALSALLIPRNTLVTMGNSISSVSSFQNYGSEKTLEAVSSLLDKKIDKYVIVDENALASLVDTFGGIDLYAGSDMNYDDPEGGVSIHLNKGYQHFDGNKALQYLMYRSDDLGDLGRVERQEAFIRSFYQQIFNFKAVFYAPDIVNIINNSLYTNVDFFTFTNLKNYIRIAGKNSLTVKTLPGRFSPDGSSWQPDAVLIHDLLQEMFNFSN</sequence>
<comment type="similarity">
    <text evidence="1">Belongs to the LytR/CpsA/Psr (LCP) family.</text>
</comment>
<dbReference type="PANTHER" id="PTHR33392">
    <property type="entry name" value="POLYISOPRENYL-TEICHOIC ACID--PEPTIDOGLYCAN TEICHOIC ACID TRANSFERASE TAGU"/>
    <property type="match status" value="1"/>
</dbReference>